<proteinExistence type="predicted"/>
<sequence length="76" mass="8935">MLHCLVKLKPAIVNFLQLCTESTIVGFYFYKLAILQELEMRRLCSVKFTTAIFTIYYYAYHCIDKWLVAFSTSHAN</sequence>
<evidence type="ECO:0000313" key="2">
    <source>
        <dbReference type="Proteomes" id="UP000236509"/>
    </source>
</evidence>
<evidence type="ECO:0000313" key="1">
    <source>
        <dbReference type="EMBL" id="CRI21711.1"/>
    </source>
</evidence>
<organism evidence="1 2">
    <name type="scientific">Staphylococcus argenteus</name>
    <dbReference type="NCBI Taxonomy" id="985002"/>
    <lineage>
        <taxon>Bacteria</taxon>
        <taxon>Bacillati</taxon>
        <taxon>Bacillota</taxon>
        <taxon>Bacilli</taxon>
        <taxon>Bacillales</taxon>
        <taxon>Staphylococcaceae</taxon>
        <taxon>Staphylococcus</taxon>
    </lineage>
</organism>
<protein>
    <submittedName>
        <fullName evidence="1">Uncharacterized protein</fullName>
    </submittedName>
</protein>
<dbReference type="AlphaFoldDB" id="A0A7U7JST9"/>
<dbReference type="EMBL" id="CVOU01000015">
    <property type="protein sequence ID" value="CRI21711.1"/>
    <property type="molecule type" value="Genomic_DNA"/>
</dbReference>
<accession>A0A7U7JST9</accession>
<reference evidence="1 2" key="1">
    <citation type="submission" date="2015-04" db="EMBL/GenBank/DDBJ databases">
        <authorList>
            <person name="Cao L."/>
            <person name="Gao C.H."/>
        </authorList>
    </citation>
    <scope>NUCLEOTIDE SEQUENCE [LARGE SCALE GENOMIC DNA]</scope>
    <source>
        <strain evidence="1 2">SH3</strain>
    </source>
</reference>
<dbReference type="Proteomes" id="UP000236509">
    <property type="component" value="Unassembled WGS sequence"/>
</dbReference>
<name>A0A7U7JST9_9STAP</name>
<gene>
    <name evidence="1" type="ORF">BN1326_30301</name>
</gene>
<comment type="caution">
    <text evidence="1">The sequence shown here is derived from an EMBL/GenBank/DDBJ whole genome shotgun (WGS) entry which is preliminary data.</text>
</comment>
<keyword evidence="2" id="KW-1185">Reference proteome</keyword>